<dbReference type="PATRIC" id="fig|1348663.4.peg.1156"/>
<evidence type="ECO:0000256" key="1">
    <source>
        <dbReference type="SAM" id="SignalP"/>
    </source>
</evidence>
<dbReference type="RefSeq" id="WP_051652774.1">
    <property type="nucleotide sequence ID" value="NZ_KK853997.1"/>
</dbReference>
<evidence type="ECO:0008006" key="4">
    <source>
        <dbReference type="Google" id="ProtNLM"/>
    </source>
</evidence>
<sequence length="167" mass="16820">MAFGKMLAAVGTVSALAFTAVGTVGSVAYANTTIKPVALNNAPAIGNNAPALGESATTPVVTNNASASASGETVIEASVTMAKPSNLPAVHSDGTVTSIRPLNLSCGNFSFSGASFTETCNGPLWQPFVDCSDGYRYVSTVEFSGLFRVRLTCPVGTAVGGGAYDLS</sequence>
<evidence type="ECO:0000313" key="3">
    <source>
        <dbReference type="Proteomes" id="UP000027178"/>
    </source>
</evidence>
<feature type="chain" id="PRO_5038632488" description="Secreted protein" evidence="1">
    <location>
        <begin position="18"/>
        <end position="167"/>
    </location>
</feature>
<keyword evidence="3" id="KW-1185">Reference proteome</keyword>
<dbReference type="HOGENOM" id="CLU_1592385_0_0_11"/>
<evidence type="ECO:0000313" key="2">
    <source>
        <dbReference type="EMBL" id="KDN87125.1"/>
    </source>
</evidence>
<protein>
    <recommendedName>
        <fullName evidence="4">Secreted protein</fullName>
    </recommendedName>
</protein>
<dbReference type="OrthoDB" id="4333827at2"/>
<reference evidence="2 3" key="1">
    <citation type="submission" date="2014-05" db="EMBL/GenBank/DDBJ databases">
        <title>Draft Genome Sequence of Kitasatospora cheerisanensis KCTC 2395.</title>
        <authorList>
            <person name="Nam D.H."/>
        </authorList>
    </citation>
    <scope>NUCLEOTIDE SEQUENCE [LARGE SCALE GENOMIC DNA]</scope>
    <source>
        <strain evidence="2 3">KCTC 2395</strain>
    </source>
</reference>
<comment type="caution">
    <text evidence="2">The sequence shown here is derived from an EMBL/GenBank/DDBJ whole genome shotgun (WGS) entry which is preliminary data.</text>
</comment>
<proteinExistence type="predicted"/>
<dbReference type="AlphaFoldDB" id="A0A066ZAE6"/>
<keyword evidence="1" id="KW-0732">Signal</keyword>
<dbReference type="EMBL" id="JNBY01000050">
    <property type="protein sequence ID" value="KDN87125.1"/>
    <property type="molecule type" value="Genomic_DNA"/>
</dbReference>
<accession>A0A066ZAE6</accession>
<gene>
    <name evidence="2" type="ORF">KCH_12100</name>
</gene>
<feature type="signal peptide" evidence="1">
    <location>
        <begin position="1"/>
        <end position="17"/>
    </location>
</feature>
<dbReference type="eggNOG" id="ENOG503036Q">
    <property type="taxonomic scope" value="Bacteria"/>
</dbReference>
<dbReference type="Proteomes" id="UP000027178">
    <property type="component" value="Unassembled WGS sequence"/>
</dbReference>
<name>A0A066ZAE6_9ACTN</name>
<organism evidence="2 3">
    <name type="scientific">Kitasatospora cheerisanensis KCTC 2395</name>
    <dbReference type="NCBI Taxonomy" id="1348663"/>
    <lineage>
        <taxon>Bacteria</taxon>
        <taxon>Bacillati</taxon>
        <taxon>Actinomycetota</taxon>
        <taxon>Actinomycetes</taxon>
        <taxon>Kitasatosporales</taxon>
        <taxon>Streptomycetaceae</taxon>
        <taxon>Kitasatospora</taxon>
    </lineage>
</organism>